<name>A0A8C6QMC3_NANGA</name>
<gene>
    <name evidence="3" type="primary">Niban3</name>
</gene>
<feature type="domain" description="PH" evidence="2">
    <location>
        <begin position="68"/>
        <end position="196"/>
    </location>
</feature>
<dbReference type="Gene3D" id="2.30.29.30">
    <property type="entry name" value="Pleckstrin-homology domain (PH domain)/Phosphotyrosine-binding domain (PTB)"/>
    <property type="match status" value="1"/>
</dbReference>
<dbReference type="Pfam" id="PF26089">
    <property type="entry name" value="PH_Niban2"/>
    <property type="match status" value="1"/>
</dbReference>
<reference evidence="3" key="1">
    <citation type="submission" date="2025-08" db="UniProtKB">
        <authorList>
            <consortium name="Ensembl"/>
        </authorList>
    </citation>
    <scope>IDENTIFICATION</scope>
</reference>
<dbReference type="Proteomes" id="UP000694381">
    <property type="component" value="Unassembled WGS sequence"/>
</dbReference>
<evidence type="ECO:0000313" key="4">
    <source>
        <dbReference type="Proteomes" id="UP000694381"/>
    </source>
</evidence>
<dbReference type="InterPro" id="IPR011993">
    <property type="entry name" value="PH-like_dom_sf"/>
</dbReference>
<dbReference type="SUPFAM" id="SSF50729">
    <property type="entry name" value="PH domain-like"/>
    <property type="match status" value="1"/>
</dbReference>
<keyword evidence="4" id="KW-1185">Reference proteome</keyword>
<reference evidence="3" key="2">
    <citation type="submission" date="2025-09" db="UniProtKB">
        <authorList>
            <consortium name="Ensembl"/>
        </authorList>
    </citation>
    <scope>IDENTIFICATION</scope>
</reference>
<dbReference type="InterPro" id="IPR059060">
    <property type="entry name" value="Niban_1/2/3_dom"/>
</dbReference>
<evidence type="ECO:0000256" key="1">
    <source>
        <dbReference type="ARBA" id="ARBA00010251"/>
    </source>
</evidence>
<dbReference type="PANTHER" id="PTHR14392:SF4">
    <property type="entry name" value="PROTEIN NIBAN 3"/>
    <property type="match status" value="1"/>
</dbReference>
<dbReference type="CDD" id="cd23949">
    <property type="entry name" value="Niban-like"/>
    <property type="match status" value="1"/>
</dbReference>
<dbReference type="OMA" id="PCYRAQL"/>
<evidence type="ECO:0000259" key="2">
    <source>
        <dbReference type="SMART" id="SM00233"/>
    </source>
</evidence>
<dbReference type="SMART" id="SM00233">
    <property type="entry name" value="PH"/>
    <property type="match status" value="1"/>
</dbReference>
<protein>
    <submittedName>
        <fullName evidence="3">Niban apoptosis regulator 3</fullName>
    </submittedName>
</protein>
<evidence type="ECO:0000313" key="3">
    <source>
        <dbReference type="Ensembl" id="ENSNGAP00000005424.1"/>
    </source>
</evidence>
<accession>A0A8C6QMC3</accession>
<sequence length="588" mass="65889">MGARSSSPLNKQRQQQLRGQVDTLLMTFLPIYRRQLATALLTHISQELGSQEPARCQLSRSKKLPRVREHQGPLIQLRGNPPQWHPIFCVLRGDGCLEWFSHKEECESGGRPLGSSALTGYTLFTSQHEYLRLLDDLWPHSLGDCVEEVSARLLEESVSFPLLLLHPFRAHLCFSVDTREAQRAWRLALQGGIRLRDTVLQRSQAPAARAFLDAVRVYQRRRGCDEDLTLGSDAEVLSAVLLRELLPALRAETLRDLNGAGGARAWACTELWDAVHAAVLARASAGLRAFQPEKDELLAALERTIRADLEQILQQRARLAGRLGEELRGPLEKCLRGTVDAQLPQLTHTLLSPVGAALQAVRTLFVRGVDRLSRQLLANPSSPRLRREVYGFGEMPWNPELMQACYLDAERSQDCLRQLAESLGFRGTRSLVFGVQDLAQQLMADVVATFLQLADQCLTASLDRDQAAQQLEKVRGRVLKKLTSDSQASQRRFIQDWLLRILSPFVWNQLGLSEKSEQPEMDGDLLALGCPVLTSEGIYGDVIKDFLLQKIDRELKEALGASDRACTMADFLALWDQEGADWKTEAQI</sequence>
<dbReference type="AlphaFoldDB" id="A0A8C6QMC3"/>
<dbReference type="GeneTree" id="ENSGT00940000154149"/>
<dbReference type="Ensembl" id="ENSNGAT00000009328.1">
    <property type="protein sequence ID" value="ENSNGAP00000005424.1"/>
    <property type="gene ID" value="ENSNGAG00000007663.1"/>
</dbReference>
<dbReference type="Pfam" id="PF26086">
    <property type="entry name" value="Niban2"/>
    <property type="match status" value="1"/>
</dbReference>
<comment type="similarity">
    <text evidence="1">Belongs to the Niban family.</text>
</comment>
<proteinExistence type="inferred from homology"/>
<dbReference type="InterPro" id="IPR026088">
    <property type="entry name" value="Niban-like"/>
</dbReference>
<dbReference type="PANTHER" id="PTHR14392">
    <property type="entry name" value="NIBAN FAMILY MEMBER"/>
    <property type="match status" value="1"/>
</dbReference>
<dbReference type="InterPro" id="IPR001849">
    <property type="entry name" value="PH_domain"/>
</dbReference>
<organism evidence="3 4">
    <name type="scientific">Nannospalax galili</name>
    <name type="common">Northern Israeli blind subterranean mole rat</name>
    <name type="synonym">Spalax galili</name>
    <dbReference type="NCBI Taxonomy" id="1026970"/>
    <lineage>
        <taxon>Eukaryota</taxon>
        <taxon>Metazoa</taxon>
        <taxon>Chordata</taxon>
        <taxon>Craniata</taxon>
        <taxon>Vertebrata</taxon>
        <taxon>Euteleostomi</taxon>
        <taxon>Mammalia</taxon>
        <taxon>Eutheria</taxon>
        <taxon>Euarchontoglires</taxon>
        <taxon>Glires</taxon>
        <taxon>Rodentia</taxon>
        <taxon>Myomorpha</taxon>
        <taxon>Muroidea</taxon>
        <taxon>Spalacidae</taxon>
        <taxon>Spalacinae</taxon>
        <taxon>Nannospalax</taxon>
    </lineage>
</organism>